<dbReference type="SMART" id="SM00692">
    <property type="entry name" value="DM3"/>
    <property type="match status" value="1"/>
</dbReference>
<proteinExistence type="predicted"/>
<dbReference type="GO" id="GO:0003677">
    <property type="term" value="F:DNA binding"/>
    <property type="evidence" value="ECO:0007669"/>
    <property type="project" value="UniProtKB-UniRule"/>
</dbReference>
<dbReference type="AlphaFoldDB" id="A0A9D4Q494"/>
<evidence type="ECO:0000256" key="2">
    <source>
        <dbReference type="ARBA" id="ARBA00022771"/>
    </source>
</evidence>
<evidence type="ECO:0000313" key="7">
    <source>
        <dbReference type="EMBL" id="KAH7967700.1"/>
    </source>
</evidence>
<dbReference type="InterPro" id="IPR006612">
    <property type="entry name" value="THAP_Znf"/>
</dbReference>
<evidence type="ECO:0000256" key="4">
    <source>
        <dbReference type="ARBA" id="ARBA00023125"/>
    </source>
</evidence>
<reference evidence="7" key="1">
    <citation type="journal article" date="2020" name="Cell">
        <title>Large-Scale Comparative Analyses of Tick Genomes Elucidate Their Genetic Diversity and Vector Capacities.</title>
        <authorList>
            <consortium name="Tick Genome and Microbiome Consortium (TIGMIC)"/>
            <person name="Jia N."/>
            <person name="Wang J."/>
            <person name="Shi W."/>
            <person name="Du L."/>
            <person name="Sun Y."/>
            <person name="Zhan W."/>
            <person name="Jiang J.F."/>
            <person name="Wang Q."/>
            <person name="Zhang B."/>
            <person name="Ji P."/>
            <person name="Bell-Sakyi L."/>
            <person name="Cui X.M."/>
            <person name="Yuan T.T."/>
            <person name="Jiang B.G."/>
            <person name="Yang W.F."/>
            <person name="Lam T.T."/>
            <person name="Chang Q.C."/>
            <person name="Ding S.J."/>
            <person name="Wang X.J."/>
            <person name="Zhu J.G."/>
            <person name="Ruan X.D."/>
            <person name="Zhao L."/>
            <person name="Wei J.T."/>
            <person name="Ye R.Z."/>
            <person name="Que T.C."/>
            <person name="Du C.H."/>
            <person name="Zhou Y.H."/>
            <person name="Cheng J.X."/>
            <person name="Dai P.F."/>
            <person name="Guo W.B."/>
            <person name="Han X.H."/>
            <person name="Huang E.J."/>
            <person name="Li L.F."/>
            <person name="Wei W."/>
            <person name="Gao Y.C."/>
            <person name="Liu J.Z."/>
            <person name="Shao H.Z."/>
            <person name="Wang X."/>
            <person name="Wang C.C."/>
            <person name="Yang T.C."/>
            <person name="Huo Q.B."/>
            <person name="Li W."/>
            <person name="Chen H.Y."/>
            <person name="Chen S.E."/>
            <person name="Zhou L.G."/>
            <person name="Ni X.B."/>
            <person name="Tian J.H."/>
            <person name="Sheng Y."/>
            <person name="Liu T."/>
            <person name="Pan Y.S."/>
            <person name="Xia L.Y."/>
            <person name="Li J."/>
            <person name="Zhao F."/>
            <person name="Cao W.C."/>
        </authorList>
    </citation>
    <scope>NUCLEOTIDE SEQUENCE</scope>
    <source>
        <strain evidence="7">Rsan-2018</strain>
    </source>
</reference>
<reference evidence="7" key="2">
    <citation type="submission" date="2021-09" db="EMBL/GenBank/DDBJ databases">
        <authorList>
            <person name="Jia N."/>
            <person name="Wang J."/>
            <person name="Shi W."/>
            <person name="Du L."/>
            <person name="Sun Y."/>
            <person name="Zhan W."/>
            <person name="Jiang J."/>
            <person name="Wang Q."/>
            <person name="Zhang B."/>
            <person name="Ji P."/>
            <person name="Sakyi L.B."/>
            <person name="Cui X."/>
            <person name="Yuan T."/>
            <person name="Jiang B."/>
            <person name="Yang W."/>
            <person name="Lam T.T.-Y."/>
            <person name="Chang Q."/>
            <person name="Ding S."/>
            <person name="Wang X."/>
            <person name="Zhu J."/>
            <person name="Ruan X."/>
            <person name="Zhao L."/>
            <person name="Wei J."/>
            <person name="Que T."/>
            <person name="Du C."/>
            <person name="Cheng J."/>
            <person name="Dai P."/>
            <person name="Han X."/>
            <person name="Huang E."/>
            <person name="Gao Y."/>
            <person name="Liu J."/>
            <person name="Shao H."/>
            <person name="Ye R."/>
            <person name="Li L."/>
            <person name="Wei W."/>
            <person name="Wang X."/>
            <person name="Wang C."/>
            <person name="Huo Q."/>
            <person name="Li W."/>
            <person name="Guo W."/>
            <person name="Chen H."/>
            <person name="Chen S."/>
            <person name="Zhou L."/>
            <person name="Zhou L."/>
            <person name="Ni X."/>
            <person name="Tian J."/>
            <person name="Zhou Y."/>
            <person name="Sheng Y."/>
            <person name="Liu T."/>
            <person name="Pan Y."/>
            <person name="Xia L."/>
            <person name="Li J."/>
            <person name="Zhao F."/>
            <person name="Cao W."/>
        </authorList>
    </citation>
    <scope>NUCLEOTIDE SEQUENCE</scope>
    <source>
        <strain evidence="7">Rsan-2018</strain>
        <tissue evidence="7">Larvae</tissue>
    </source>
</reference>
<gene>
    <name evidence="7" type="ORF">HPB52_001660</name>
</gene>
<dbReference type="Proteomes" id="UP000821837">
    <property type="component" value="Unassembled WGS sequence"/>
</dbReference>
<feature type="domain" description="THAP-type" evidence="6">
    <location>
        <begin position="1"/>
        <end position="94"/>
    </location>
</feature>
<evidence type="ECO:0000259" key="6">
    <source>
        <dbReference type="PROSITE" id="PS50950"/>
    </source>
</evidence>
<keyword evidence="8" id="KW-1185">Reference proteome</keyword>
<dbReference type="SUPFAM" id="SSF57716">
    <property type="entry name" value="Glucocorticoid receptor-like (DNA-binding domain)"/>
    <property type="match status" value="1"/>
</dbReference>
<keyword evidence="1" id="KW-0479">Metal-binding</keyword>
<protein>
    <recommendedName>
        <fullName evidence="6">THAP-type domain-containing protein</fullName>
    </recommendedName>
</protein>
<evidence type="ECO:0000256" key="3">
    <source>
        <dbReference type="ARBA" id="ARBA00022833"/>
    </source>
</evidence>
<evidence type="ECO:0000313" key="8">
    <source>
        <dbReference type="Proteomes" id="UP000821837"/>
    </source>
</evidence>
<keyword evidence="3" id="KW-0862">Zinc</keyword>
<dbReference type="GO" id="GO:0008270">
    <property type="term" value="F:zinc ion binding"/>
    <property type="evidence" value="ECO:0007669"/>
    <property type="project" value="UniProtKB-KW"/>
</dbReference>
<dbReference type="Pfam" id="PF05485">
    <property type="entry name" value="THAP"/>
    <property type="match status" value="1"/>
</dbReference>
<dbReference type="Gene3D" id="6.20.210.20">
    <property type="entry name" value="THAP domain"/>
    <property type="match status" value="1"/>
</dbReference>
<keyword evidence="2 5" id="KW-0863">Zinc-finger</keyword>
<accession>A0A9D4Q494</accession>
<organism evidence="7 8">
    <name type="scientific">Rhipicephalus sanguineus</name>
    <name type="common">Brown dog tick</name>
    <name type="synonym">Ixodes sanguineus</name>
    <dbReference type="NCBI Taxonomy" id="34632"/>
    <lineage>
        <taxon>Eukaryota</taxon>
        <taxon>Metazoa</taxon>
        <taxon>Ecdysozoa</taxon>
        <taxon>Arthropoda</taxon>
        <taxon>Chelicerata</taxon>
        <taxon>Arachnida</taxon>
        <taxon>Acari</taxon>
        <taxon>Parasitiformes</taxon>
        <taxon>Ixodida</taxon>
        <taxon>Ixodoidea</taxon>
        <taxon>Ixodidae</taxon>
        <taxon>Rhipicephalinae</taxon>
        <taxon>Rhipicephalus</taxon>
        <taxon>Rhipicephalus</taxon>
    </lineage>
</organism>
<dbReference type="EMBL" id="JABSTV010001248">
    <property type="protein sequence ID" value="KAH7967700.1"/>
    <property type="molecule type" value="Genomic_DNA"/>
</dbReference>
<dbReference type="InterPro" id="IPR038441">
    <property type="entry name" value="THAP_Znf_sf"/>
</dbReference>
<dbReference type="VEuPathDB" id="VectorBase:RSAN_043672"/>
<name>A0A9D4Q494_RHISA</name>
<evidence type="ECO:0000256" key="1">
    <source>
        <dbReference type="ARBA" id="ARBA00022723"/>
    </source>
</evidence>
<comment type="caution">
    <text evidence="7">The sequence shown here is derived from an EMBL/GenBank/DDBJ whole genome shotgun (WGS) entry which is preliminary data.</text>
</comment>
<dbReference type="SMART" id="SM00980">
    <property type="entry name" value="THAP"/>
    <property type="match status" value="1"/>
</dbReference>
<keyword evidence="4 5" id="KW-0238">DNA-binding</keyword>
<evidence type="ECO:0000256" key="5">
    <source>
        <dbReference type="PROSITE-ProRule" id="PRU00309"/>
    </source>
</evidence>
<sequence length="103" mass="11549">MSSACRYRCAVVGCTGEEGDQRNFHYLPVDSERRKAWLKLMGLPPYAPKHSKIAICGRHFTSDDYMRRPDVVQGLGLGAQYRNLLLRNAVPSLFLPISPVSVV</sequence>
<dbReference type="PROSITE" id="PS50950">
    <property type="entry name" value="ZF_THAP"/>
    <property type="match status" value="1"/>
</dbReference>